<feature type="chain" id="PRO_5032563586" description="Serine protease" evidence="1">
    <location>
        <begin position="20"/>
        <end position="329"/>
    </location>
</feature>
<keyword evidence="1" id="KW-0732">Signal</keyword>
<accession>A0A809YDD7</accession>
<sequence>MPKNLFWVWISVIASSTLAAAQTAPPPDAAACVIPDQELAQQFAAARAALQSSTQAKPIYGCDDRKDLFDPRLTEPQKRAAQATALVVSKKEDRIELCSPEQAAKTQAAEPERFWDQPQLGGCSSFKVGPKVMATAGHCIQSLPECRKTRFIFGYHMLDRNSRPDQAIPKTNVYQCVALIGGSFSEDDPTVSDWRLVEVDRIIDAPTVAIRTAATKPPLTSDTAVTVIGYPLGLPVKIADEATVRSIEKKKFVANLDTYGGNSGSVVLNSELLARNELLAEGILVGGANDFQLTGQKCVLSAHCPDKGCSGEKVTAISEIADALKKANR</sequence>
<dbReference type="RefSeq" id="WP_182872457.1">
    <property type="nucleotide sequence ID" value="NZ_AP022639.1"/>
</dbReference>
<dbReference type="InterPro" id="IPR043504">
    <property type="entry name" value="Peptidase_S1_PA_chymotrypsin"/>
</dbReference>
<reference evidence="2" key="1">
    <citation type="submission" date="2020-05" db="EMBL/GenBank/DDBJ databases">
        <title>Complete genome sequence of Bradyrhizobium diazoefficiens XF3 isolated from soybean nodule.</title>
        <authorList>
            <person name="Noda R."/>
            <person name="Kakizaki K."/>
            <person name="Minamisawa K."/>
        </authorList>
    </citation>
    <scope>NUCLEOTIDE SEQUENCE</scope>
    <source>
        <strain evidence="2">XF3</strain>
    </source>
</reference>
<dbReference type="EMBL" id="AP023093">
    <property type="protein sequence ID" value="BCE35731.1"/>
    <property type="molecule type" value="Genomic_DNA"/>
</dbReference>
<dbReference type="Gene3D" id="2.40.10.10">
    <property type="entry name" value="Trypsin-like serine proteases"/>
    <property type="match status" value="2"/>
</dbReference>
<feature type="signal peptide" evidence="1">
    <location>
        <begin position="1"/>
        <end position="19"/>
    </location>
</feature>
<gene>
    <name evidence="2" type="ORF">XF3B_07620</name>
</gene>
<name>A0A809YDD7_9BRAD</name>
<organism evidence="2">
    <name type="scientific">Bradyrhizobium diazoefficiens</name>
    <dbReference type="NCBI Taxonomy" id="1355477"/>
    <lineage>
        <taxon>Bacteria</taxon>
        <taxon>Pseudomonadati</taxon>
        <taxon>Pseudomonadota</taxon>
        <taxon>Alphaproteobacteria</taxon>
        <taxon>Hyphomicrobiales</taxon>
        <taxon>Nitrobacteraceae</taxon>
        <taxon>Bradyrhizobium</taxon>
    </lineage>
</organism>
<evidence type="ECO:0000313" key="2">
    <source>
        <dbReference type="EMBL" id="BCE35731.1"/>
    </source>
</evidence>
<dbReference type="SUPFAM" id="SSF50494">
    <property type="entry name" value="Trypsin-like serine proteases"/>
    <property type="match status" value="1"/>
</dbReference>
<evidence type="ECO:0000256" key="1">
    <source>
        <dbReference type="SAM" id="SignalP"/>
    </source>
</evidence>
<evidence type="ECO:0008006" key="3">
    <source>
        <dbReference type="Google" id="ProtNLM"/>
    </source>
</evidence>
<dbReference type="InterPro" id="IPR009003">
    <property type="entry name" value="Peptidase_S1_PA"/>
</dbReference>
<protein>
    <recommendedName>
        <fullName evidence="3">Serine protease</fullName>
    </recommendedName>
</protein>
<dbReference type="Pfam" id="PF13365">
    <property type="entry name" value="Trypsin_2"/>
    <property type="match status" value="1"/>
</dbReference>
<dbReference type="AlphaFoldDB" id="A0A809YDD7"/>
<proteinExistence type="predicted"/>